<accession>A0A2A4JGN3</accession>
<organism evidence="1">
    <name type="scientific">Heliothis virescens</name>
    <name type="common">Tobacco budworm moth</name>
    <dbReference type="NCBI Taxonomy" id="7102"/>
    <lineage>
        <taxon>Eukaryota</taxon>
        <taxon>Metazoa</taxon>
        <taxon>Ecdysozoa</taxon>
        <taxon>Arthropoda</taxon>
        <taxon>Hexapoda</taxon>
        <taxon>Insecta</taxon>
        <taxon>Pterygota</taxon>
        <taxon>Neoptera</taxon>
        <taxon>Endopterygota</taxon>
        <taxon>Lepidoptera</taxon>
        <taxon>Glossata</taxon>
        <taxon>Ditrysia</taxon>
        <taxon>Noctuoidea</taxon>
        <taxon>Noctuidae</taxon>
        <taxon>Heliothinae</taxon>
        <taxon>Heliothis</taxon>
    </lineage>
</organism>
<reference evidence="1" key="1">
    <citation type="submission" date="2017-09" db="EMBL/GenBank/DDBJ databases">
        <title>Contemporary evolution of a Lepidopteran species, Heliothis virescens, in response to modern agricultural practices.</title>
        <authorList>
            <person name="Fritz M.L."/>
            <person name="Deyonke A.M."/>
            <person name="Papanicolaou A."/>
            <person name="Micinski S."/>
            <person name="Westbrook J."/>
            <person name="Gould F."/>
        </authorList>
    </citation>
    <scope>NUCLEOTIDE SEQUENCE [LARGE SCALE GENOMIC DNA]</scope>
    <source>
        <strain evidence="1">HvINT-</strain>
        <tissue evidence="1">Whole body</tissue>
    </source>
</reference>
<evidence type="ECO:0000313" key="1">
    <source>
        <dbReference type="EMBL" id="PCG71141.1"/>
    </source>
</evidence>
<gene>
    <name evidence="1" type="ORF">B5V51_2199</name>
</gene>
<proteinExistence type="predicted"/>
<comment type="caution">
    <text evidence="1">The sequence shown here is derived from an EMBL/GenBank/DDBJ whole genome shotgun (WGS) entry which is preliminary data.</text>
</comment>
<dbReference type="AlphaFoldDB" id="A0A2A4JGN3"/>
<name>A0A2A4JGN3_HELVI</name>
<dbReference type="EMBL" id="NWSH01001473">
    <property type="protein sequence ID" value="PCG71141.1"/>
    <property type="molecule type" value="Genomic_DNA"/>
</dbReference>
<sequence length="381" mass="41566">MYVVCSVATLAGVSVTARVLQERAQDALPFRLYLRYYDVPARTCACVDAFQSDLMGEQSDSCSLVEEVETGFEIYFAPDFGVQNDDYYTVSPEVCTLAAGESAEWAVQAREPAAAPGDAPDVHLLLRALPLDCSGPGWRRLEPPPQLVRVRRAVRSGRLKLSCCELRVRLCALDLPYGDVLRVRKRFHAINVGNGVLELGVETQAPWCVLDEREVDAGGGGHGTDCCCTTHAAARLHALPLRLEPNSSIEMCVEVSVSAAEVWPTAAAAAASASQTPVYPPRTVHTTPLHMFDDVNILRTVPLVLDMEFPVLRVLPTVLDFGVVADGDTRKAYFSVSHSSRTVTLDIAAQWIGGKEFKIWPSFLRIPPGGSENVYLQYTAT</sequence>
<protein>
    <submittedName>
        <fullName evidence="1">Uncharacterized protein</fullName>
    </submittedName>
</protein>